<evidence type="ECO:0000313" key="1">
    <source>
        <dbReference type="EMBL" id="SFT23041.1"/>
    </source>
</evidence>
<dbReference type="STRING" id="1176198.SAMN05444716_11626"/>
<dbReference type="Proteomes" id="UP000198873">
    <property type="component" value="Unassembled WGS sequence"/>
</dbReference>
<dbReference type="AlphaFoldDB" id="A0A1I6WBB7"/>
<dbReference type="SUPFAM" id="SSF88697">
    <property type="entry name" value="PUA domain-like"/>
    <property type="match status" value="1"/>
</dbReference>
<keyword evidence="2" id="KW-1185">Reference proteome</keyword>
<dbReference type="EMBL" id="FPAB01000016">
    <property type="protein sequence ID" value="SFT23041.1"/>
    <property type="molecule type" value="Genomic_DNA"/>
</dbReference>
<sequence>MTTHPEAGDVVDPDDAPTTIAVADRPGATVPTDHTPLAEALRDPAVPVRGLTVRQPWAAAITHLDKRVENRSRVTTYTGLLLIHAAKKTDTGAMRDAPADLPGLTERGTVLAVARLTGCHPHTRCAGRCSTWSDPDRWHWQLTDVTALRQPVPATGALQLWTPPDGLRQQIADALPAS</sequence>
<dbReference type="RefSeq" id="WP_093844509.1">
    <property type="nucleotide sequence ID" value="NZ_FPAB01000016.1"/>
</dbReference>
<name>A0A1I6WBB7_9ACTN</name>
<accession>A0A1I6WBB7</accession>
<gene>
    <name evidence="1" type="ORF">SAMN05444716_11626</name>
</gene>
<protein>
    <submittedName>
        <fullName evidence="1">ASCH domain-containing protein</fullName>
    </submittedName>
</protein>
<reference evidence="2" key="1">
    <citation type="submission" date="2016-10" db="EMBL/GenBank/DDBJ databases">
        <authorList>
            <person name="Varghese N."/>
            <person name="Submissions S."/>
        </authorList>
    </citation>
    <scope>NUCLEOTIDE SEQUENCE [LARGE SCALE GENOMIC DNA]</scope>
    <source>
        <strain evidence="2">CGMCC 4.7047</strain>
    </source>
</reference>
<proteinExistence type="predicted"/>
<dbReference type="Gene3D" id="2.30.130.30">
    <property type="entry name" value="Hypothetical protein"/>
    <property type="match status" value="1"/>
</dbReference>
<dbReference type="InterPro" id="IPR015947">
    <property type="entry name" value="PUA-like_sf"/>
</dbReference>
<organism evidence="1 2">
    <name type="scientific">Streptomyces harbinensis</name>
    <dbReference type="NCBI Taxonomy" id="1176198"/>
    <lineage>
        <taxon>Bacteria</taxon>
        <taxon>Bacillati</taxon>
        <taxon>Actinomycetota</taxon>
        <taxon>Actinomycetes</taxon>
        <taxon>Kitasatosporales</taxon>
        <taxon>Streptomycetaceae</taxon>
        <taxon>Streptomyces</taxon>
    </lineage>
</organism>
<evidence type="ECO:0000313" key="2">
    <source>
        <dbReference type="Proteomes" id="UP000198873"/>
    </source>
</evidence>